<dbReference type="PhylomeDB" id="H0H0E8"/>
<keyword evidence="3" id="KW-0687">Ribonucleoprotein</keyword>
<evidence type="ECO:0000256" key="1">
    <source>
        <dbReference type="ARBA" id="ARBA00010605"/>
    </source>
</evidence>
<evidence type="ECO:0000256" key="4">
    <source>
        <dbReference type="SAM" id="MobiDB-lite"/>
    </source>
</evidence>
<feature type="non-terminal residue" evidence="5">
    <location>
        <position position="1"/>
    </location>
</feature>
<evidence type="ECO:0000313" key="6">
    <source>
        <dbReference type="Proteomes" id="UP000009009"/>
    </source>
</evidence>
<dbReference type="OrthoDB" id="5555409at2759"/>
<dbReference type="EMBL" id="AGVY01000350">
    <property type="protein sequence ID" value="EHN00470.1"/>
    <property type="molecule type" value="Genomic_DNA"/>
</dbReference>
<evidence type="ECO:0000256" key="2">
    <source>
        <dbReference type="ARBA" id="ARBA00022980"/>
    </source>
</evidence>
<dbReference type="InterPro" id="IPR036935">
    <property type="entry name" value="Ribosomal_bL9_N_sf"/>
</dbReference>
<feature type="region of interest" description="Disordered" evidence="4">
    <location>
        <begin position="119"/>
        <end position="145"/>
    </location>
</feature>
<dbReference type="Proteomes" id="UP000009009">
    <property type="component" value="Unassembled WGS sequence"/>
</dbReference>
<dbReference type="AlphaFoldDB" id="H0H0E8"/>
<organism evidence="5 6">
    <name type="scientific">Saccharomyces cerevisiae x Saccharomyces kudriavzevii (strain VIN7)</name>
    <name type="common">Yeast</name>
    <dbReference type="NCBI Taxonomy" id="1095631"/>
    <lineage>
        <taxon>Eukaryota</taxon>
        <taxon>Fungi</taxon>
        <taxon>Dikarya</taxon>
        <taxon>Ascomycota</taxon>
        <taxon>Saccharomycotina</taxon>
        <taxon>Saccharomycetes</taxon>
        <taxon>Saccharomycetales</taxon>
        <taxon>Saccharomycetaceae</taxon>
        <taxon>Saccharomyces</taxon>
    </lineage>
</organism>
<sequence length="160" mass="18710">CPQGIYIQESQLKNKEASRLKMFRSTQVCLSALTKRTHRVKIQVLKDFPRFQLFKGQVTKAKPSLMRNYLHNFNGAKYILDEERDVDMELLRSYQARELKLAEDRQLLSKYQEMEAQKKIKSQKQSVFGDEKQDNPKGEKKGLLDSEITIEEVKIPGLDM</sequence>
<gene>
    <name evidence="5" type="ORF">VIN7_9677</name>
</gene>
<dbReference type="Gene3D" id="3.40.5.10">
    <property type="entry name" value="Ribosomal protein L9, N-terminal domain"/>
    <property type="match status" value="1"/>
</dbReference>
<dbReference type="GO" id="GO:1990904">
    <property type="term" value="C:ribonucleoprotein complex"/>
    <property type="evidence" value="ECO:0007669"/>
    <property type="project" value="UniProtKB-KW"/>
</dbReference>
<dbReference type="HOGENOM" id="CLU_1846247_0_0_1"/>
<comment type="similarity">
    <text evidence="1">Belongs to the bacterial ribosomal protein bL9 family.</text>
</comment>
<name>H0H0E8_SACCK</name>
<evidence type="ECO:0000256" key="3">
    <source>
        <dbReference type="ARBA" id="ARBA00023274"/>
    </source>
</evidence>
<feature type="compositionally biased region" description="Basic and acidic residues" evidence="4">
    <location>
        <begin position="129"/>
        <end position="144"/>
    </location>
</feature>
<keyword evidence="2" id="KW-0689">Ribosomal protein</keyword>
<accession>H0H0E8</accession>
<comment type="caution">
    <text evidence="5">The sequence shown here is derived from an EMBL/GenBank/DDBJ whole genome shotgun (WGS) entry which is preliminary data.</text>
</comment>
<evidence type="ECO:0000313" key="5">
    <source>
        <dbReference type="EMBL" id="EHN00470.1"/>
    </source>
</evidence>
<reference evidence="5 6" key="1">
    <citation type="journal article" date="2012" name="FEMS Yeast Res.">
        <title>The genome sequence of the wine yeast VIN7 reveals an allotriploid hybrid genome with Saccharomyces cerevisiae and Saccharomyces kudriavzevii origins.</title>
        <authorList>
            <person name="Borneman A.R."/>
            <person name="Desany B.A."/>
            <person name="Riches D."/>
            <person name="Affourtit J.P."/>
            <person name="Forgan A.H."/>
            <person name="Pretorius I.S."/>
            <person name="Egholm M."/>
            <person name="Chambers P.J."/>
        </authorList>
    </citation>
    <scope>NUCLEOTIDE SEQUENCE [LARGE SCALE GENOMIC DNA]</scope>
    <source>
        <strain evidence="5 6">VIN7</strain>
    </source>
</reference>
<proteinExistence type="inferred from homology"/>
<dbReference type="GO" id="GO:0005840">
    <property type="term" value="C:ribosome"/>
    <property type="evidence" value="ECO:0007669"/>
    <property type="project" value="UniProtKB-KW"/>
</dbReference>
<protein>
    <submittedName>
        <fullName evidence="5">Mrpl50p</fullName>
    </submittedName>
</protein>
<keyword evidence="6" id="KW-1185">Reference proteome</keyword>